<dbReference type="PATRIC" id="fig|1121318.3.peg.220"/>
<dbReference type="Pfam" id="PF07429">
    <property type="entry name" value="Glyco_transf_56"/>
    <property type="match status" value="1"/>
</dbReference>
<dbReference type="GO" id="GO:0008417">
    <property type="term" value="F:fucosyltransferase activity"/>
    <property type="evidence" value="ECO:0007669"/>
    <property type="project" value="InterPro"/>
</dbReference>
<dbReference type="RefSeq" id="WP_052219832.1">
    <property type="nucleotide sequence ID" value="NZ_LHUR01000007.1"/>
</dbReference>
<keyword evidence="5" id="KW-0472">Membrane</keyword>
<dbReference type="EC" id="2.4.1.-" evidence="6"/>
<keyword evidence="7" id="KW-1185">Reference proteome</keyword>
<organism evidence="6 7">
    <name type="scientific">Clostridium homopropionicum DSM 5847</name>
    <dbReference type="NCBI Taxonomy" id="1121318"/>
    <lineage>
        <taxon>Bacteria</taxon>
        <taxon>Bacillati</taxon>
        <taxon>Bacillota</taxon>
        <taxon>Clostridia</taxon>
        <taxon>Eubacteriales</taxon>
        <taxon>Clostridiaceae</taxon>
        <taxon>Clostridium</taxon>
    </lineage>
</organism>
<proteinExistence type="predicted"/>
<keyword evidence="2" id="KW-0997">Cell inner membrane</keyword>
<dbReference type="AlphaFoldDB" id="A0A0L6ZEG4"/>
<dbReference type="GO" id="GO:0009246">
    <property type="term" value="P:enterobacterial common antigen biosynthetic process"/>
    <property type="evidence" value="ECO:0007669"/>
    <property type="project" value="InterPro"/>
</dbReference>
<dbReference type="STRING" id="36844.SAMN04488501_13016"/>
<keyword evidence="4 6" id="KW-0808">Transferase</keyword>
<accession>A0A0L6ZEG4</accession>
<keyword evidence="1" id="KW-1003">Cell membrane</keyword>
<reference evidence="7" key="1">
    <citation type="submission" date="2015-08" db="EMBL/GenBank/DDBJ databases">
        <title>Genome sequence of the strict anaerobe Clostridium homopropionicum LuHBu1 (DSM 5847T).</title>
        <authorList>
            <person name="Poehlein A."/>
            <person name="Beck M."/>
            <person name="Schiel-Bengelsdorf B."/>
            <person name="Bengelsdorf F.R."/>
            <person name="Daniel R."/>
            <person name="Duerre P."/>
        </authorList>
    </citation>
    <scope>NUCLEOTIDE SEQUENCE [LARGE SCALE GENOMIC DNA]</scope>
    <source>
        <strain evidence="7">DSM 5847</strain>
    </source>
</reference>
<evidence type="ECO:0000256" key="3">
    <source>
        <dbReference type="ARBA" id="ARBA00022676"/>
    </source>
</evidence>
<sequence>MNNLHFIHEGLYESKFISFINNNKLNETNKFLVFETKNSLANMEKFTNVIMENINFKKEYFTIKKICKNADKIYLHGLFSKKWVLFFYLNPHLLKKTNWVIWGGDLYYYKYAINSMKSKIYEFIRKKVIKNLSEITAFIKGDYEIAQKIYNTKAKYNYAFYPNPIDFDSLDKVLASIDKEKYTTTIQIGNSADPTNEHIEILNILSVHKNKNIKIICPLSYGNKEHANRVIQYGNKIFGDKFQPLTEYMPPEEYSKILANIDIAIFNHQRQQALGNIIGLLYLGKKVYIRSDITPWEYFDNFGVKLYDTKNIKNNKFEGLISFDDSVGQANKKIVAKEFSEEHCVQLWRKVLYEGE</sequence>
<dbReference type="InterPro" id="IPR009993">
    <property type="entry name" value="WecF"/>
</dbReference>
<protein>
    <submittedName>
        <fullName evidence="6">4-alpha-L-fucosyltransferase</fullName>
        <ecNumber evidence="6">2.4.1.-</ecNumber>
    </submittedName>
</protein>
<evidence type="ECO:0000256" key="5">
    <source>
        <dbReference type="ARBA" id="ARBA00023136"/>
    </source>
</evidence>
<gene>
    <name evidence="6" type="primary">wecF</name>
    <name evidence="6" type="ORF">CLHOM_02220</name>
</gene>
<keyword evidence="3 6" id="KW-0328">Glycosyltransferase</keyword>
<name>A0A0L6ZEG4_9CLOT</name>
<evidence type="ECO:0000313" key="7">
    <source>
        <dbReference type="Proteomes" id="UP000037043"/>
    </source>
</evidence>
<evidence type="ECO:0000256" key="4">
    <source>
        <dbReference type="ARBA" id="ARBA00022679"/>
    </source>
</evidence>
<evidence type="ECO:0000256" key="2">
    <source>
        <dbReference type="ARBA" id="ARBA00022519"/>
    </source>
</evidence>
<dbReference type="EMBL" id="LHUR01000007">
    <property type="protein sequence ID" value="KOA21337.1"/>
    <property type="molecule type" value="Genomic_DNA"/>
</dbReference>
<evidence type="ECO:0000313" key="6">
    <source>
        <dbReference type="EMBL" id="KOA21337.1"/>
    </source>
</evidence>
<dbReference type="Proteomes" id="UP000037043">
    <property type="component" value="Unassembled WGS sequence"/>
</dbReference>
<evidence type="ECO:0000256" key="1">
    <source>
        <dbReference type="ARBA" id="ARBA00022475"/>
    </source>
</evidence>
<comment type="caution">
    <text evidence="6">The sequence shown here is derived from an EMBL/GenBank/DDBJ whole genome shotgun (WGS) entry which is preliminary data.</text>
</comment>